<dbReference type="InParanoid" id="A0A140LB32"/>
<dbReference type="InterPro" id="IPR028161">
    <property type="entry name" value="Met8-like"/>
</dbReference>
<accession>A0A140LB32</accession>
<evidence type="ECO:0000256" key="2">
    <source>
        <dbReference type="ARBA" id="ARBA00012400"/>
    </source>
</evidence>
<keyword evidence="4" id="KW-0520">NAD</keyword>
<comment type="pathway">
    <text evidence="1">Porphyrin-containing compound metabolism; siroheme biosynthesis; sirohydrochlorin from precorrin-2: step 1/1.</text>
</comment>
<keyword evidence="5" id="KW-0627">Porphyrin biosynthesis</keyword>
<dbReference type="InterPro" id="IPR036291">
    <property type="entry name" value="NAD(P)-bd_dom_sf"/>
</dbReference>
<dbReference type="UniPathway" id="UPA00262">
    <property type="reaction ID" value="UER00222"/>
</dbReference>
<dbReference type="PANTHER" id="PTHR35330:SF1">
    <property type="entry name" value="SIROHEME BIOSYNTHESIS PROTEIN MET8"/>
    <property type="match status" value="1"/>
</dbReference>
<evidence type="ECO:0000256" key="1">
    <source>
        <dbReference type="ARBA" id="ARBA00005010"/>
    </source>
</evidence>
<evidence type="ECO:0000259" key="7">
    <source>
        <dbReference type="Pfam" id="PF14824"/>
    </source>
</evidence>
<dbReference type="STRING" id="520764.AN618_09550"/>
<name>A0A140LB32_9FIRM</name>
<comment type="catalytic activity">
    <reaction evidence="6">
        <text>precorrin-2 + NAD(+) = sirohydrochlorin + NADH + 2 H(+)</text>
        <dbReference type="Rhea" id="RHEA:15613"/>
        <dbReference type="ChEBI" id="CHEBI:15378"/>
        <dbReference type="ChEBI" id="CHEBI:57540"/>
        <dbReference type="ChEBI" id="CHEBI:57945"/>
        <dbReference type="ChEBI" id="CHEBI:58351"/>
        <dbReference type="ChEBI" id="CHEBI:58827"/>
        <dbReference type="EC" id="1.3.1.76"/>
    </reaction>
</comment>
<dbReference type="EMBL" id="LOED01000008">
    <property type="protein sequence ID" value="KXG77757.1"/>
    <property type="molecule type" value="Genomic_DNA"/>
</dbReference>
<dbReference type="Pfam" id="PF14824">
    <property type="entry name" value="Sirohm_synth_M"/>
    <property type="match status" value="1"/>
</dbReference>
<organism evidence="8 9">
    <name type="scientific">Fervidicola ferrireducens</name>
    <dbReference type="NCBI Taxonomy" id="520764"/>
    <lineage>
        <taxon>Bacteria</taxon>
        <taxon>Bacillati</taxon>
        <taxon>Bacillota</taxon>
        <taxon>Clostridia</taxon>
        <taxon>Thermosediminibacterales</taxon>
        <taxon>Thermosediminibacteraceae</taxon>
        <taxon>Fervidicola</taxon>
    </lineage>
</organism>
<dbReference type="Proteomes" id="UP000070427">
    <property type="component" value="Unassembled WGS sequence"/>
</dbReference>
<proteinExistence type="predicted"/>
<sequence>MINLKGKRCLVVGAGGVATRKVKSLLECEAQVTVVSKKACSDIEKLAQEGKIKLIEKSFSPEDLDGNFLVFAASDDPITNRLAAMEAAKRGIPVNVADDPELSTFIVPSFLRKGHLTISVSTGGKSPRLARRLKEWIESNIPSGVEELLSKLEKERSFVKKSGLSMVEKVNFYDEIIDRSGILKKKGDIEN</sequence>
<evidence type="ECO:0000256" key="6">
    <source>
        <dbReference type="ARBA" id="ARBA00047561"/>
    </source>
</evidence>
<dbReference type="FunCoup" id="A0A140LB32">
    <property type="interactions" value="113"/>
</dbReference>
<dbReference type="NCBIfam" id="TIGR01470">
    <property type="entry name" value="cysG_Nterm"/>
    <property type="match status" value="1"/>
</dbReference>
<dbReference type="EC" id="1.3.1.76" evidence="2"/>
<keyword evidence="3" id="KW-0560">Oxidoreductase</keyword>
<dbReference type="Gene3D" id="3.40.50.720">
    <property type="entry name" value="NAD(P)-binding Rossmann-like Domain"/>
    <property type="match status" value="1"/>
</dbReference>
<dbReference type="Gene3D" id="3.30.160.110">
    <property type="entry name" value="Siroheme synthase, domain 2"/>
    <property type="match status" value="1"/>
</dbReference>
<evidence type="ECO:0000256" key="3">
    <source>
        <dbReference type="ARBA" id="ARBA00023002"/>
    </source>
</evidence>
<keyword evidence="9" id="KW-1185">Reference proteome</keyword>
<dbReference type="AlphaFoldDB" id="A0A140LB32"/>
<evidence type="ECO:0000313" key="8">
    <source>
        <dbReference type="EMBL" id="KXG77757.1"/>
    </source>
</evidence>
<feature type="domain" description="Siroheme synthase central" evidence="7">
    <location>
        <begin position="114"/>
        <end position="139"/>
    </location>
</feature>
<dbReference type="InterPro" id="IPR006367">
    <property type="entry name" value="Sirohaem_synthase_N"/>
</dbReference>
<dbReference type="GO" id="GO:0019354">
    <property type="term" value="P:siroheme biosynthetic process"/>
    <property type="evidence" value="ECO:0007669"/>
    <property type="project" value="UniProtKB-UniPathway"/>
</dbReference>
<dbReference type="GO" id="GO:0004325">
    <property type="term" value="F:ferrochelatase activity"/>
    <property type="evidence" value="ECO:0007669"/>
    <property type="project" value="InterPro"/>
</dbReference>
<dbReference type="SUPFAM" id="SSF75615">
    <property type="entry name" value="Siroheme synthase middle domains-like"/>
    <property type="match status" value="1"/>
</dbReference>
<protein>
    <recommendedName>
        <fullName evidence="2">precorrin-2 dehydrogenase</fullName>
        <ecNumber evidence="2">1.3.1.76</ecNumber>
    </recommendedName>
</protein>
<comment type="caution">
    <text evidence="8">The sequence shown here is derived from an EMBL/GenBank/DDBJ whole genome shotgun (WGS) entry which is preliminary data.</text>
</comment>
<dbReference type="Pfam" id="PF13241">
    <property type="entry name" value="NAD_binding_7"/>
    <property type="match status" value="1"/>
</dbReference>
<dbReference type="SUPFAM" id="SSF51735">
    <property type="entry name" value="NAD(P)-binding Rossmann-fold domains"/>
    <property type="match status" value="1"/>
</dbReference>
<dbReference type="InterPro" id="IPR028281">
    <property type="entry name" value="Sirohaem_synthase_central"/>
</dbReference>
<dbReference type="PANTHER" id="PTHR35330">
    <property type="entry name" value="SIROHEME BIOSYNTHESIS PROTEIN MET8"/>
    <property type="match status" value="1"/>
</dbReference>
<evidence type="ECO:0000256" key="5">
    <source>
        <dbReference type="ARBA" id="ARBA00023244"/>
    </source>
</evidence>
<reference evidence="8 9" key="1">
    <citation type="submission" date="2015-12" db="EMBL/GenBank/DDBJ databases">
        <title>Draft genome sequnece of Fervidicola ferrireducens strain Y170.</title>
        <authorList>
            <person name="Patel B.K."/>
        </authorList>
    </citation>
    <scope>NUCLEOTIDE SEQUENCE [LARGE SCALE GENOMIC DNA]</scope>
    <source>
        <strain evidence="8 9">Y170</strain>
    </source>
</reference>
<evidence type="ECO:0000256" key="4">
    <source>
        <dbReference type="ARBA" id="ARBA00023027"/>
    </source>
</evidence>
<dbReference type="GO" id="GO:0043115">
    <property type="term" value="F:precorrin-2 dehydrogenase activity"/>
    <property type="evidence" value="ECO:0007669"/>
    <property type="project" value="UniProtKB-EC"/>
</dbReference>
<evidence type="ECO:0000313" key="9">
    <source>
        <dbReference type="Proteomes" id="UP000070427"/>
    </source>
</evidence>
<gene>
    <name evidence="8" type="primary">cysG</name>
    <name evidence="8" type="ORF">AN618_09550</name>
</gene>